<dbReference type="eggNOG" id="KOG0143">
    <property type="taxonomic scope" value="Eukaryota"/>
</dbReference>
<dbReference type="Proteomes" id="UP000035740">
    <property type="component" value="Unassembled WGS sequence"/>
</dbReference>
<keyword evidence="2 5" id="KW-0479">Metal-binding</keyword>
<reference evidence="7 8" key="1">
    <citation type="journal article" date="2014" name="Nature">
        <title>The genome of the recently domesticated crop plant sugar beet (Beta vulgaris).</title>
        <authorList>
            <person name="Dohm J.C."/>
            <person name="Minoche A.E."/>
            <person name="Holtgrawe D."/>
            <person name="Capella-Gutierrez S."/>
            <person name="Zakrzewski F."/>
            <person name="Tafer H."/>
            <person name="Rupp O."/>
            <person name="Sorensen T.R."/>
            <person name="Stracke R."/>
            <person name="Reinhardt R."/>
            <person name="Goesmann A."/>
            <person name="Kraft T."/>
            <person name="Schulz B."/>
            <person name="Stadler P.F."/>
            <person name="Schmidt T."/>
            <person name="Gabaldon T."/>
            <person name="Lehrach H."/>
            <person name="Weisshaar B."/>
            <person name="Himmelbauer H."/>
        </authorList>
    </citation>
    <scope>NUCLEOTIDE SEQUENCE [LARGE SCALE GENOMIC DNA]</scope>
    <source>
        <tissue evidence="7">Taproot</tissue>
    </source>
</reference>
<dbReference type="Gene3D" id="2.60.120.330">
    <property type="entry name" value="B-lactam Antibiotic, Isopenicillin N Synthase, Chain"/>
    <property type="match status" value="1"/>
</dbReference>
<accession>A0A0J8B5Z2</accession>
<dbReference type="PANTHER" id="PTHR47991">
    <property type="entry name" value="OXOGLUTARATE/IRON-DEPENDENT DIOXYGENASE"/>
    <property type="match status" value="1"/>
</dbReference>
<sequence>MEVKTNDVVTLGKSILVPSVQELAKENLETVPETYIQLNQDPTIKLGGEDELNDLKVPTINMKALLAGDNIELERLHSACQEWGFFQLINHGVDTSLVEELKLETKEFFNLPLEEKQKYAQTSNEVEGYGQVFMVSEDQKRDWADVFLFTTLPKHRRRPNLLPKLPLPYRDTLENYSAQLQNLATKLLDCMSKALKIDIELLRGLFGNEGLQSFRMNYYPPCPQPEKVIGLTAHSDAVTLTILLQFNDVVGLQIKKDAKWVPVQPVPNAFVVNIGDILEIGTNGLYRSILHRSVVNATKERISLAAFHMPALDAEIGPVPELIQPGTPARFRRINVAEYFKGYFSRALDEKSYLDAMRISEKDT</sequence>
<dbReference type="OMA" id="EFTHSEL"/>
<dbReference type="Pfam" id="PF14226">
    <property type="entry name" value="DIOX_N"/>
    <property type="match status" value="1"/>
</dbReference>
<dbReference type="InterPro" id="IPR005123">
    <property type="entry name" value="Oxoglu/Fe-dep_dioxygenase_dom"/>
</dbReference>
<dbReference type="SUPFAM" id="SSF51197">
    <property type="entry name" value="Clavaminate synthase-like"/>
    <property type="match status" value="1"/>
</dbReference>
<keyword evidence="4 5" id="KW-0408">Iron</keyword>
<evidence type="ECO:0000313" key="7">
    <source>
        <dbReference type="EMBL" id="KMS96659.1"/>
    </source>
</evidence>
<dbReference type="Pfam" id="PF03171">
    <property type="entry name" value="2OG-FeII_Oxy"/>
    <property type="match status" value="1"/>
</dbReference>
<dbReference type="GO" id="GO:0046872">
    <property type="term" value="F:metal ion binding"/>
    <property type="evidence" value="ECO:0007669"/>
    <property type="project" value="UniProtKB-KW"/>
</dbReference>
<evidence type="ECO:0000256" key="4">
    <source>
        <dbReference type="ARBA" id="ARBA00023004"/>
    </source>
</evidence>
<evidence type="ECO:0000256" key="1">
    <source>
        <dbReference type="ARBA" id="ARBA00008056"/>
    </source>
</evidence>
<dbReference type="GO" id="GO:0016491">
    <property type="term" value="F:oxidoreductase activity"/>
    <property type="evidence" value="ECO:0007669"/>
    <property type="project" value="UniProtKB-KW"/>
</dbReference>
<gene>
    <name evidence="7" type="ORF">BVRB_8g200800</name>
</gene>
<evidence type="ECO:0000256" key="2">
    <source>
        <dbReference type="ARBA" id="ARBA00022723"/>
    </source>
</evidence>
<dbReference type="InterPro" id="IPR050295">
    <property type="entry name" value="Plant_2OG-oxidoreductases"/>
</dbReference>
<dbReference type="AlphaFoldDB" id="A0A0J8B5Z2"/>
<dbReference type="PROSITE" id="PS51471">
    <property type="entry name" value="FE2OG_OXY"/>
    <property type="match status" value="1"/>
</dbReference>
<dbReference type="InterPro" id="IPR027443">
    <property type="entry name" value="IPNS-like_sf"/>
</dbReference>
<protein>
    <recommendedName>
        <fullName evidence="6">Fe2OG dioxygenase domain-containing protein</fullName>
    </recommendedName>
</protein>
<dbReference type="InterPro" id="IPR044861">
    <property type="entry name" value="IPNS-like_FE2OG_OXY"/>
</dbReference>
<dbReference type="OrthoDB" id="288590at2759"/>
<evidence type="ECO:0000259" key="6">
    <source>
        <dbReference type="PROSITE" id="PS51471"/>
    </source>
</evidence>
<comment type="similarity">
    <text evidence="1 5">Belongs to the iron/ascorbate-dependent oxidoreductase family.</text>
</comment>
<organism evidence="7 8">
    <name type="scientific">Beta vulgaris subsp. vulgaris</name>
    <name type="common">Beet</name>
    <dbReference type="NCBI Taxonomy" id="3555"/>
    <lineage>
        <taxon>Eukaryota</taxon>
        <taxon>Viridiplantae</taxon>
        <taxon>Streptophyta</taxon>
        <taxon>Embryophyta</taxon>
        <taxon>Tracheophyta</taxon>
        <taxon>Spermatophyta</taxon>
        <taxon>Magnoliopsida</taxon>
        <taxon>eudicotyledons</taxon>
        <taxon>Gunneridae</taxon>
        <taxon>Pentapetalae</taxon>
        <taxon>Caryophyllales</taxon>
        <taxon>Chenopodiaceae</taxon>
        <taxon>Betoideae</taxon>
        <taxon>Beta</taxon>
    </lineage>
</organism>
<keyword evidence="8" id="KW-1185">Reference proteome</keyword>
<feature type="domain" description="Fe2OG dioxygenase" evidence="6">
    <location>
        <begin position="210"/>
        <end position="310"/>
    </location>
</feature>
<name>A0A0J8B5Z2_BETVV</name>
<dbReference type="KEGG" id="bvg:104882917"/>
<dbReference type="Gramene" id="KMS96659">
    <property type="protein sequence ID" value="KMS96659"/>
    <property type="gene ID" value="BVRB_8g200800"/>
</dbReference>
<dbReference type="FunFam" id="2.60.120.330:FF:000001">
    <property type="entry name" value="Protein SRG1"/>
    <property type="match status" value="1"/>
</dbReference>
<keyword evidence="3 5" id="KW-0560">Oxidoreductase</keyword>
<evidence type="ECO:0000313" key="8">
    <source>
        <dbReference type="Proteomes" id="UP000035740"/>
    </source>
</evidence>
<evidence type="ECO:0000256" key="3">
    <source>
        <dbReference type="ARBA" id="ARBA00023002"/>
    </source>
</evidence>
<dbReference type="EMBL" id="KQ090364">
    <property type="protein sequence ID" value="KMS96659.1"/>
    <property type="molecule type" value="Genomic_DNA"/>
</dbReference>
<evidence type="ECO:0000256" key="5">
    <source>
        <dbReference type="RuleBase" id="RU003682"/>
    </source>
</evidence>
<dbReference type="InterPro" id="IPR026992">
    <property type="entry name" value="DIOX_N"/>
</dbReference>
<proteinExistence type="inferred from homology"/>